<protein>
    <recommendedName>
        <fullName evidence="3">HpcH/HpaI aldolase/citrate lyase domain-containing protein</fullName>
    </recommendedName>
</protein>
<organism evidence="4 5">
    <name type="scientific">Kwoniella shivajii</name>
    <dbReference type="NCBI Taxonomy" id="564305"/>
    <lineage>
        <taxon>Eukaryota</taxon>
        <taxon>Fungi</taxon>
        <taxon>Dikarya</taxon>
        <taxon>Basidiomycota</taxon>
        <taxon>Agaricomycotina</taxon>
        <taxon>Tremellomycetes</taxon>
        <taxon>Tremellales</taxon>
        <taxon>Cryptococcaceae</taxon>
        <taxon>Kwoniella</taxon>
    </lineage>
</organism>
<dbReference type="InterPro" id="IPR015813">
    <property type="entry name" value="Pyrv/PenolPyrv_kinase-like_dom"/>
</dbReference>
<keyword evidence="2" id="KW-0456">Lyase</keyword>
<dbReference type="InterPro" id="IPR005000">
    <property type="entry name" value="Aldolase/citrate-lyase_domain"/>
</dbReference>
<keyword evidence="1" id="KW-0479">Metal-binding</keyword>
<dbReference type="Gene3D" id="3.20.20.60">
    <property type="entry name" value="Phosphoenolpyruvate-binding domains"/>
    <property type="match status" value="1"/>
</dbReference>
<dbReference type="InterPro" id="IPR040442">
    <property type="entry name" value="Pyrv_kinase-like_dom_sf"/>
</dbReference>
<evidence type="ECO:0000313" key="5">
    <source>
        <dbReference type="Proteomes" id="UP001329825"/>
    </source>
</evidence>
<evidence type="ECO:0000256" key="2">
    <source>
        <dbReference type="ARBA" id="ARBA00023239"/>
    </source>
</evidence>
<dbReference type="SUPFAM" id="SSF51621">
    <property type="entry name" value="Phosphoenolpyruvate/pyruvate domain"/>
    <property type="match status" value="1"/>
</dbReference>
<evidence type="ECO:0000256" key="1">
    <source>
        <dbReference type="ARBA" id="ARBA00022723"/>
    </source>
</evidence>
<reference evidence="4 5" key="1">
    <citation type="submission" date="2024-01" db="EMBL/GenBank/DDBJ databases">
        <title>Comparative genomics of Cryptococcus and Kwoniella reveals pathogenesis evolution and contrasting modes of karyotype evolution via chromosome fusion or intercentromeric recombination.</title>
        <authorList>
            <person name="Coelho M.A."/>
            <person name="David-Palma M."/>
            <person name="Shea T."/>
            <person name="Bowers K."/>
            <person name="McGinley-Smith S."/>
            <person name="Mohammad A.W."/>
            <person name="Gnirke A."/>
            <person name="Yurkov A.M."/>
            <person name="Nowrousian M."/>
            <person name="Sun S."/>
            <person name="Cuomo C.A."/>
            <person name="Heitman J."/>
        </authorList>
    </citation>
    <scope>NUCLEOTIDE SEQUENCE [LARGE SCALE GENOMIC DNA]</scope>
    <source>
        <strain evidence="4">CBS 11374</strain>
    </source>
</reference>
<proteinExistence type="predicted"/>
<keyword evidence="5" id="KW-1185">Reference proteome</keyword>
<sequence length="306" mass="32727">MSRHSFGSPPAFGDANFAAVFGVPSAPEQDPSMLNYRGYALHQAFDLRSRMAISREKPLVGMFYGAFPHPSVARMIGQAGFDYVILDWEHTPYKLIKVIQYAGEGRTAVVVRIPGHDHHFAAWDAGASGVIFPHIQNVEQAKAAISACRFPPVGNRSGPPNAMQFGYNDGAAGGGGVFEVWNRAAIILQIEDEEGADNADAIAALEEVDGLMLGPGDLAFSLGLTFAEIGKDEKWLSCASKVATAAENHSLAYLMPGMGSAQVGLHLQSGVTMTCAANDSMIMAIGLRKELISAHEQLAVWKTSKH</sequence>
<dbReference type="RefSeq" id="XP_062790048.1">
    <property type="nucleotide sequence ID" value="XM_062933997.1"/>
</dbReference>
<feature type="domain" description="HpcH/HpaI aldolase/citrate lyase" evidence="3">
    <location>
        <begin position="63"/>
        <end position="253"/>
    </location>
</feature>
<evidence type="ECO:0000259" key="3">
    <source>
        <dbReference type="Pfam" id="PF03328"/>
    </source>
</evidence>
<evidence type="ECO:0000313" key="4">
    <source>
        <dbReference type="EMBL" id="WRT65308.1"/>
    </source>
</evidence>
<dbReference type="PANTHER" id="PTHR30502">
    <property type="entry name" value="2-KETO-3-DEOXY-L-RHAMNONATE ALDOLASE"/>
    <property type="match status" value="1"/>
</dbReference>
<accession>A0ABZ1CUU0</accession>
<gene>
    <name evidence="4" type="ORF">IL334_002251</name>
</gene>
<dbReference type="Proteomes" id="UP001329825">
    <property type="component" value="Chromosome 3"/>
</dbReference>
<name>A0ABZ1CUU0_9TREE</name>
<dbReference type="Pfam" id="PF03328">
    <property type="entry name" value="HpcH_HpaI"/>
    <property type="match status" value="1"/>
</dbReference>
<dbReference type="PANTHER" id="PTHR30502:SF8">
    <property type="entry name" value="SYNTHASE, PUTATIVE-RELATED"/>
    <property type="match status" value="1"/>
</dbReference>
<dbReference type="InterPro" id="IPR050251">
    <property type="entry name" value="HpcH-HpaI_aldolase"/>
</dbReference>
<dbReference type="GeneID" id="87954382"/>
<dbReference type="EMBL" id="CP141883">
    <property type="protein sequence ID" value="WRT65308.1"/>
    <property type="molecule type" value="Genomic_DNA"/>
</dbReference>